<dbReference type="EMBL" id="SCEB01214525">
    <property type="protein sequence ID" value="RXM34903.1"/>
    <property type="molecule type" value="Genomic_DNA"/>
</dbReference>
<proteinExistence type="predicted"/>
<dbReference type="Proteomes" id="UP000289886">
    <property type="component" value="Unassembled WGS sequence"/>
</dbReference>
<feature type="region of interest" description="Disordered" evidence="1">
    <location>
        <begin position="330"/>
        <end position="350"/>
    </location>
</feature>
<accession>A0A444UIB0</accession>
<organism evidence="2 3">
    <name type="scientific">Acipenser ruthenus</name>
    <name type="common">Sterlet sturgeon</name>
    <dbReference type="NCBI Taxonomy" id="7906"/>
    <lineage>
        <taxon>Eukaryota</taxon>
        <taxon>Metazoa</taxon>
        <taxon>Chordata</taxon>
        <taxon>Craniata</taxon>
        <taxon>Vertebrata</taxon>
        <taxon>Euteleostomi</taxon>
        <taxon>Actinopterygii</taxon>
        <taxon>Chondrostei</taxon>
        <taxon>Acipenseriformes</taxon>
        <taxon>Acipenseridae</taxon>
        <taxon>Acipenser</taxon>
    </lineage>
</organism>
<name>A0A444UIB0_ACIRT</name>
<reference evidence="2 3" key="1">
    <citation type="submission" date="2019-01" db="EMBL/GenBank/DDBJ databases">
        <title>Draft Genome and Complete Hox-Cluster Characterization of the Sterlet Sturgeon (Acipenser ruthenus).</title>
        <authorList>
            <person name="Wei Q."/>
        </authorList>
    </citation>
    <scope>NUCLEOTIDE SEQUENCE [LARGE SCALE GENOMIC DNA]</scope>
    <source>
        <strain evidence="2">WHYD16114868_AA</strain>
        <tissue evidence="2">Blood</tissue>
    </source>
</reference>
<sequence length="407" mass="45673">MEHEGRCPKTEKKMKGVAAAPEVKAASCCTVGSEDCDTVDIDLLLEELQDIPVTPEKKGKSNKVSERDRDPGKGENTQLKESDASKNKKSTAIKQNLVTLEEWLRLTKNLYSESSPVRTADMKTCATLDFTRETSGEEASVHPVTEIEEQLRQLQAFVGVLQNDLNRKQMQIESKYQALTRDWDKDDDYHRQRLRDSPISWLGSEYTFGSDEEYERDVLTPSMMSNSVTLDDAELLESIAFRGEVQLDEVTHKPGVVVPMVVDPPVEAGNYSERTPSPYIKYLEPTRNNTDTECQIRLSKAVNLAVKPKASSILPQPCPSNKTVIIGGNSEEESKTSFSTPEKHLPPGDNVPSVWERICTTVFRKDRGKEKKQDVKTKHQSALCSIRKAFVNLCCLQTYADKRGGKQ</sequence>
<gene>
    <name evidence="2" type="ORF">EOD39_13616</name>
</gene>
<evidence type="ECO:0000313" key="3">
    <source>
        <dbReference type="Proteomes" id="UP000289886"/>
    </source>
</evidence>
<dbReference type="AlphaFoldDB" id="A0A444UIB0"/>
<feature type="region of interest" description="Disordered" evidence="1">
    <location>
        <begin position="49"/>
        <end position="90"/>
    </location>
</feature>
<feature type="compositionally biased region" description="Basic and acidic residues" evidence="1">
    <location>
        <begin position="55"/>
        <end position="86"/>
    </location>
</feature>
<evidence type="ECO:0000313" key="2">
    <source>
        <dbReference type="EMBL" id="RXM34903.1"/>
    </source>
</evidence>
<keyword evidence="3" id="KW-1185">Reference proteome</keyword>
<comment type="caution">
    <text evidence="2">The sequence shown here is derived from an EMBL/GenBank/DDBJ whole genome shotgun (WGS) entry which is preliminary data.</text>
</comment>
<evidence type="ECO:0000256" key="1">
    <source>
        <dbReference type="SAM" id="MobiDB-lite"/>
    </source>
</evidence>
<protein>
    <submittedName>
        <fullName evidence="2">Uncharacterized protein</fullName>
    </submittedName>
</protein>